<sequence>MSRLIKSKLELSGITKAYMRGKKRVPVLNNISLHVGEGEFVTLIGPSGSGKSTLFRLIGGVERPDTGRIVMEGKEVTGERGLISYMPQQAALFPWLSVEDNISSALVTTGTSKKEAKEQASEWLRKIQLDNVAKEYPHVLSGGMQQRVSFLRALLMRRDIMCLDEPFAALDALTRADMQRWLLQLWEADRRSVLFVTHSIEEALMLSDRIYVLSPAPATVLREIIVPFNRPRQVDVWTDPAFVELKREVLDLLEKGERSIV</sequence>
<dbReference type="Gene3D" id="3.40.50.300">
    <property type="entry name" value="P-loop containing nucleotide triphosphate hydrolases"/>
    <property type="match status" value="1"/>
</dbReference>
<dbReference type="Pfam" id="PF00005">
    <property type="entry name" value="ABC_tran"/>
    <property type="match status" value="1"/>
</dbReference>
<dbReference type="GO" id="GO:0005524">
    <property type="term" value="F:ATP binding"/>
    <property type="evidence" value="ECO:0007669"/>
    <property type="project" value="UniProtKB-KW"/>
</dbReference>
<dbReference type="InterPro" id="IPR050166">
    <property type="entry name" value="ABC_transporter_ATP-bind"/>
</dbReference>
<protein>
    <submittedName>
        <fullName evidence="5">ABC transporter</fullName>
    </submittedName>
</protein>
<evidence type="ECO:0000259" key="4">
    <source>
        <dbReference type="PROSITE" id="PS50893"/>
    </source>
</evidence>
<keyword evidence="1" id="KW-0813">Transport</keyword>
<dbReference type="SUPFAM" id="SSF52540">
    <property type="entry name" value="P-loop containing nucleoside triphosphate hydrolases"/>
    <property type="match status" value="1"/>
</dbReference>
<evidence type="ECO:0000256" key="2">
    <source>
        <dbReference type="ARBA" id="ARBA00022741"/>
    </source>
</evidence>
<feature type="domain" description="ABC transporter" evidence="4">
    <location>
        <begin position="9"/>
        <end position="240"/>
    </location>
</feature>
<dbReference type="Proteomes" id="UP000289856">
    <property type="component" value="Chromosome"/>
</dbReference>
<keyword evidence="6" id="KW-1185">Reference proteome</keyword>
<dbReference type="PROSITE" id="PS50893">
    <property type="entry name" value="ABC_TRANSPORTER_2"/>
    <property type="match status" value="1"/>
</dbReference>
<evidence type="ECO:0000313" key="6">
    <source>
        <dbReference type="Proteomes" id="UP000289856"/>
    </source>
</evidence>
<evidence type="ECO:0000256" key="3">
    <source>
        <dbReference type="ARBA" id="ARBA00022840"/>
    </source>
</evidence>
<dbReference type="RefSeq" id="WP_130611945.1">
    <property type="nucleotide sequence ID" value="NZ_AP019400.1"/>
</dbReference>
<reference evidence="5 6" key="1">
    <citation type="submission" date="2019-01" db="EMBL/GenBank/DDBJ databases">
        <title>Complete genome sequence of Cohnella hallensis HS21 isolated from Korean fir (Abies koreana) rhizospheric soil.</title>
        <authorList>
            <person name="Jiang L."/>
            <person name="Kang S.W."/>
            <person name="Kim S."/>
            <person name="Jung J."/>
            <person name="Kim C.Y."/>
            <person name="Kim D.H."/>
            <person name="Kim S.W."/>
            <person name="Lee J."/>
        </authorList>
    </citation>
    <scope>NUCLEOTIDE SEQUENCE [LARGE SCALE GENOMIC DNA]</scope>
    <source>
        <strain evidence="5 6">HS21</strain>
    </source>
</reference>
<dbReference type="EMBL" id="AP019400">
    <property type="protein sequence ID" value="BBI34507.1"/>
    <property type="molecule type" value="Genomic_DNA"/>
</dbReference>
<organism evidence="5 6">
    <name type="scientific">Cohnella abietis</name>
    <dbReference type="NCBI Taxonomy" id="2507935"/>
    <lineage>
        <taxon>Bacteria</taxon>
        <taxon>Bacillati</taxon>
        <taxon>Bacillota</taxon>
        <taxon>Bacilli</taxon>
        <taxon>Bacillales</taxon>
        <taxon>Paenibacillaceae</taxon>
        <taxon>Cohnella</taxon>
    </lineage>
</organism>
<name>A0A3T1D8T4_9BACL</name>
<dbReference type="PROSITE" id="PS00211">
    <property type="entry name" value="ABC_TRANSPORTER_1"/>
    <property type="match status" value="1"/>
</dbReference>
<dbReference type="SMART" id="SM00382">
    <property type="entry name" value="AAA"/>
    <property type="match status" value="1"/>
</dbReference>
<evidence type="ECO:0000313" key="5">
    <source>
        <dbReference type="EMBL" id="BBI34507.1"/>
    </source>
</evidence>
<evidence type="ECO:0000256" key="1">
    <source>
        <dbReference type="ARBA" id="ARBA00022448"/>
    </source>
</evidence>
<dbReference type="AlphaFoldDB" id="A0A3T1D8T4"/>
<dbReference type="PANTHER" id="PTHR42788">
    <property type="entry name" value="TAURINE IMPORT ATP-BINDING PROTEIN-RELATED"/>
    <property type="match status" value="1"/>
</dbReference>
<dbReference type="PANTHER" id="PTHR42788:SF2">
    <property type="entry name" value="ABC TRANSPORTER ATP-BINDING PROTEIN"/>
    <property type="match status" value="1"/>
</dbReference>
<keyword evidence="2" id="KW-0547">Nucleotide-binding</keyword>
<dbReference type="InterPro" id="IPR027417">
    <property type="entry name" value="P-loop_NTPase"/>
</dbReference>
<keyword evidence="3" id="KW-0067">ATP-binding</keyword>
<dbReference type="CDD" id="cd03293">
    <property type="entry name" value="ABC_NrtD_SsuB_transporters"/>
    <property type="match status" value="1"/>
</dbReference>
<accession>A0A3T1D8T4</accession>
<proteinExistence type="predicted"/>
<dbReference type="KEGG" id="cohn:KCTCHS21_39060"/>
<dbReference type="InterPro" id="IPR003439">
    <property type="entry name" value="ABC_transporter-like_ATP-bd"/>
</dbReference>
<dbReference type="InterPro" id="IPR003593">
    <property type="entry name" value="AAA+_ATPase"/>
</dbReference>
<dbReference type="OrthoDB" id="18967at2"/>
<gene>
    <name evidence="5" type="ORF">KCTCHS21_39060</name>
</gene>
<dbReference type="InterPro" id="IPR017871">
    <property type="entry name" value="ABC_transporter-like_CS"/>
</dbReference>
<dbReference type="GO" id="GO:0016887">
    <property type="term" value="F:ATP hydrolysis activity"/>
    <property type="evidence" value="ECO:0007669"/>
    <property type="project" value="InterPro"/>
</dbReference>